<gene>
    <name evidence="1" type="ORF">K5I29_02530</name>
</gene>
<name>A0ABY6M0P3_9FLAO</name>
<keyword evidence="2" id="KW-1185">Reference proteome</keyword>
<evidence type="ECO:0000313" key="2">
    <source>
        <dbReference type="Proteomes" id="UP001163328"/>
    </source>
</evidence>
<reference evidence="1" key="1">
    <citation type="submission" date="2021-08" db="EMBL/GenBank/DDBJ databases">
        <title>Flavobacterium sp. strain CC-SYL302.</title>
        <authorList>
            <person name="Lin S.-Y."/>
            <person name="Lee T.-H."/>
            <person name="Young C.-C."/>
        </authorList>
    </citation>
    <scope>NUCLEOTIDE SEQUENCE</scope>
    <source>
        <strain evidence="1">CC-SYL302</strain>
    </source>
</reference>
<dbReference type="EMBL" id="CP081495">
    <property type="protein sequence ID" value="UYW01817.1"/>
    <property type="molecule type" value="Genomic_DNA"/>
</dbReference>
<dbReference type="Proteomes" id="UP001163328">
    <property type="component" value="Chromosome"/>
</dbReference>
<organism evidence="1 2">
    <name type="scientific">Flavobacterium agricola</name>
    <dbReference type="NCBI Taxonomy" id="2870839"/>
    <lineage>
        <taxon>Bacteria</taxon>
        <taxon>Pseudomonadati</taxon>
        <taxon>Bacteroidota</taxon>
        <taxon>Flavobacteriia</taxon>
        <taxon>Flavobacteriales</taxon>
        <taxon>Flavobacteriaceae</taxon>
        <taxon>Flavobacterium</taxon>
    </lineage>
</organism>
<dbReference type="RefSeq" id="WP_264434291.1">
    <property type="nucleotide sequence ID" value="NZ_CP081495.1"/>
</dbReference>
<evidence type="ECO:0000313" key="1">
    <source>
        <dbReference type="EMBL" id="UYW01817.1"/>
    </source>
</evidence>
<proteinExistence type="predicted"/>
<accession>A0ABY6M0P3</accession>
<sequence>MKYSIESFYDFIKQYFCDLGFDDGQPFPYNGCIDFYMNNKKYETSYLCSNDRMNDNKFLVGTSLYNRISFQEVNDILFKFIANDNNEHYTVHSLPDYDLYEEELLALKHKYIESEKDLEEVKNILLPYISQRVLPFFEQIKTVEDVNEKIINVVDWMRWADYIPGQTYYKALIILKLSKSSSYDSFYLMYKDRLEGYLSGEMPELASYLKTFISIKEYLDQNY</sequence>
<protein>
    <submittedName>
        <fullName evidence="1">Uncharacterized protein</fullName>
    </submittedName>
</protein>